<proteinExistence type="predicted"/>
<evidence type="ECO:0000256" key="1">
    <source>
        <dbReference type="SAM" id="SignalP"/>
    </source>
</evidence>
<protein>
    <submittedName>
        <fullName evidence="2">Uncharacterized protein</fullName>
    </submittedName>
</protein>
<dbReference type="SUPFAM" id="SSF50969">
    <property type="entry name" value="YVTN repeat-like/Quinoprotein amine dehydrogenase"/>
    <property type="match status" value="1"/>
</dbReference>
<dbReference type="InterPro" id="IPR011044">
    <property type="entry name" value="Quino_amine_DH_bsu"/>
</dbReference>
<accession>A0ABS3Q3N2</accession>
<name>A0ABS3Q3N2_9GAMM</name>
<evidence type="ECO:0000313" key="3">
    <source>
        <dbReference type="Proteomes" id="UP000664835"/>
    </source>
</evidence>
<reference evidence="2 3" key="1">
    <citation type="submission" date="2021-03" db="EMBL/GenBank/DDBJ databases">
        <title>Thiomicrorhabdus sp.nov.,novel sulfur-oxidizing bacteria isolated from coastal sediment.</title>
        <authorList>
            <person name="Liu X."/>
        </authorList>
    </citation>
    <scope>NUCLEOTIDE SEQUENCE [LARGE SCALE GENOMIC DNA]</scope>
    <source>
        <strain evidence="2 3">6S2-11</strain>
    </source>
</reference>
<keyword evidence="3" id="KW-1185">Reference proteome</keyword>
<dbReference type="Proteomes" id="UP000664835">
    <property type="component" value="Unassembled WGS sequence"/>
</dbReference>
<feature type="chain" id="PRO_5047251111" evidence="1">
    <location>
        <begin position="23"/>
        <end position="443"/>
    </location>
</feature>
<dbReference type="EMBL" id="JAGETV010000003">
    <property type="protein sequence ID" value="MBO1926559.1"/>
    <property type="molecule type" value="Genomic_DNA"/>
</dbReference>
<keyword evidence="1" id="KW-0732">Signal</keyword>
<evidence type="ECO:0000313" key="2">
    <source>
        <dbReference type="EMBL" id="MBO1926559.1"/>
    </source>
</evidence>
<feature type="signal peptide" evidence="1">
    <location>
        <begin position="1"/>
        <end position="22"/>
    </location>
</feature>
<sequence length="443" mass="49639">MIPNRLLVITAILSISFSNASAEESSYLYPEKAKYENSSAVLKQKIKHKTAFEVDCRAGKNSNKSFGKEECMRPYEVAVNRGSTIGDGPSFGTYFNAHISGGFIDYDRNELIASVYWDNSKDGKGLVVAYNMDDWSRRFISGDAQDDYGHKTIAEGPAFNMLKDIQPGPDGNWYAFSYVYRDNNKDSFGSGPVIYKVNPENGNRSIVWEARNPEYGQCPSGRKSIKRESQKFVQYTQEVFAVDPKDGSFIVSFSNSKMGGTGFGRVSQDGKTCDIISVSGKRDDGLKVGRGFDMRGPMLGAYLHDGKLYTHSTGEKTLFEINPETGDRKALIRKGPKPEAWRHVQWDDKRNVFWISGKMSSAMVTAWRPGWKKILITDKSCSGRDKDWADWFPLCKEGPLATLTLNYGPMWYNKNTGTLLFGYDSIGIVEFEPESGNSINRSL</sequence>
<comment type="caution">
    <text evidence="2">The sequence shown here is derived from an EMBL/GenBank/DDBJ whole genome shotgun (WGS) entry which is preliminary data.</text>
</comment>
<organism evidence="2 3">
    <name type="scientific">Thiomicrorhabdus marina</name>
    <dbReference type="NCBI Taxonomy" id="2818442"/>
    <lineage>
        <taxon>Bacteria</taxon>
        <taxon>Pseudomonadati</taxon>
        <taxon>Pseudomonadota</taxon>
        <taxon>Gammaproteobacteria</taxon>
        <taxon>Thiotrichales</taxon>
        <taxon>Piscirickettsiaceae</taxon>
        <taxon>Thiomicrorhabdus</taxon>
    </lineage>
</organism>
<gene>
    <name evidence="2" type="ORF">J3998_03135</name>
</gene>
<dbReference type="RefSeq" id="WP_208147784.1">
    <property type="nucleotide sequence ID" value="NZ_JAGETV010000003.1"/>
</dbReference>